<dbReference type="RefSeq" id="WP_105678929.1">
    <property type="nucleotide sequence ID" value="NZ_BMKX01000013.1"/>
</dbReference>
<dbReference type="GeneID" id="303305856"/>
<dbReference type="EMBL" id="BMKX01000013">
    <property type="protein sequence ID" value="GGJ73170.1"/>
    <property type="molecule type" value="Genomic_DNA"/>
</dbReference>
<keyword evidence="1" id="KW-1133">Transmembrane helix</keyword>
<proteinExistence type="predicted"/>
<keyword evidence="3" id="KW-1185">Reference proteome</keyword>
<feature type="transmembrane region" description="Helical" evidence="1">
    <location>
        <begin position="35"/>
        <end position="57"/>
    </location>
</feature>
<accession>A0ABQ2DYN7</accession>
<name>A0ABQ2DYN7_9MICC</name>
<feature type="transmembrane region" description="Helical" evidence="1">
    <location>
        <begin position="86"/>
        <end position="105"/>
    </location>
</feature>
<evidence type="ECO:0000313" key="2">
    <source>
        <dbReference type="EMBL" id="GGJ73170.1"/>
    </source>
</evidence>
<keyword evidence="1" id="KW-0812">Transmembrane</keyword>
<keyword evidence="1" id="KW-0472">Membrane</keyword>
<sequence length="108" mass="11498">MEPFIPTLQVTAEVKNPFDGVSPDIAPLGSGFDNALTVILGVIWGLVLIYVSVKLLTSFVKFSGARKQGHYEEMGEHTDELKRRGVAVIAVAAFGVLIGAVLKVAGML</sequence>
<dbReference type="Proteomes" id="UP000606115">
    <property type="component" value="Unassembled WGS sequence"/>
</dbReference>
<gene>
    <name evidence="2" type="ORF">GCM10007173_35220</name>
</gene>
<reference evidence="3" key="1">
    <citation type="journal article" date="2019" name="Int. J. Syst. Evol. Microbiol.">
        <title>The Global Catalogue of Microorganisms (GCM) 10K type strain sequencing project: providing services to taxonomists for standard genome sequencing and annotation.</title>
        <authorList>
            <consortium name="The Broad Institute Genomics Platform"/>
            <consortium name="The Broad Institute Genome Sequencing Center for Infectious Disease"/>
            <person name="Wu L."/>
            <person name="Ma J."/>
        </authorList>
    </citation>
    <scope>NUCLEOTIDE SEQUENCE [LARGE SCALE GENOMIC DNA]</scope>
    <source>
        <strain evidence="3">CGMCC 1.3685</strain>
    </source>
</reference>
<protein>
    <recommendedName>
        <fullName evidence="4">Integral membrane protein</fullName>
    </recommendedName>
</protein>
<evidence type="ECO:0000313" key="3">
    <source>
        <dbReference type="Proteomes" id="UP000606115"/>
    </source>
</evidence>
<evidence type="ECO:0000256" key="1">
    <source>
        <dbReference type="SAM" id="Phobius"/>
    </source>
</evidence>
<comment type="caution">
    <text evidence="2">The sequence shown here is derived from an EMBL/GenBank/DDBJ whole genome shotgun (WGS) entry which is preliminary data.</text>
</comment>
<evidence type="ECO:0008006" key="4">
    <source>
        <dbReference type="Google" id="ProtNLM"/>
    </source>
</evidence>
<organism evidence="2 3">
    <name type="scientific">Glutamicibacter ardleyensis</name>
    <dbReference type="NCBI Taxonomy" id="225894"/>
    <lineage>
        <taxon>Bacteria</taxon>
        <taxon>Bacillati</taxon>
        <taxon>Actinomycetota</taxon>
        <taxon>Actinomycetes</taxon>
        <taxon>Micrococcales</taxon>
        <taxon>Micrococcaceae</taxon>
        <taxon>Glutamicibacter</taxon>
    </lineage>
</organism>